<keyword evidence="9" id="KW-1185">Reference proteome</keyword>
<comment type="subcellular location">
    <subcellularLocation>
        <location evidence="1">Membrane</location>
        <topology evidence="1">Multi-pass membrane protein</topology>
    </subcellularLocation>
</comment>
<feature type="transmembrane region" description="Helical" evidence="6">
    <location>
        <begin position="354"/>
        <end position="372"/>
    </location>
</feature>
<evidence type="ECO:0000256" key="1">
    <source>
        <dbReference type="ARBA" id="ARBA00004141"/>
    </source>
</evidence>
<evidence type="ECO:0000256" key="2">
    <source>
        <dbReference type="ARBA" id="ARBA00022448"/>
    </source>
</evidence>
<keyword evidence="5 6" id="KW-0472">Membrane</keyword>
<feature type="transmembrane region" description="Helical" evidence="6">
    <location>
        <begin position="39"/>
        <end position="61"/>
    </location>
</feature>
<dbReference type="AlphaFoldDB" id="A0AB34IQ57"/>
<comment type="caution">
    <text evidence="8">The sequence shown here is derived from an EMBL/GenBank/DDBJ whole genome shotgun (WGS) entry which is preliminary data.</text>
</comment>
<dbReference type="InterPro" id="IPR011701">
    <property type="entry name" value="MFS"/>
</dbReference>
<dbReference type="Proteomes" id="UP001515480">
    <property type="component" value="Unassembled WGS sequence"/>
</dbReference>
<evidence type="ECO:0000256" key="4">
    <source>
        <dbReference type="ARBA" id="ARBA00022989"/>
    </source>
</evidence>
<feature type="domain" description="Major facilitator superfamily (MFS) profile" evidence="7">
    <location>
        <begin position="39"/>
        <end position="463"/>
    </location>
</feature>
<feature type="transmembrane region" description="Helical" evidence="6">
    <location>
        <begin position="108"/>
        <end position="127"/>
    </location>
</feature>
<dbReference type="EMBL" id="JBGBPQ010000022">
    <property type="protein sequence ID" value="KAL1503243.1"/>
    <property type="molecule type" value="Genomic_DNA"/>
</dbReference>
<feature type="transmembrane region" description="Helical" evidence="6">
    <location>
        <begin position="200"/>
        <end position="219"/>
    </location>
</feature>
<dbReference type="InterPro" id="IPR036259">
    <property type="entry name" value="MFS_trans_sf"/>
</dbReference>
<protein>
    <recommendedName>
        <fullName evidence="7">Major facilitator superfamily (MFS) profile domain-containing protein</fullName>
    </recommendedName>
</protein>
<evidence type="ECO:0000313" key="9">
    <source>
        <dbReference type="Proteomes" id="UP001515480"/>
    </source>
</evidence>
<keyword evidence="2" id="KW-0813">Transport</keyword>
<organism evidence="8 9">
    <name type="scientific">Prymnesium parvum</name>
    <name type="common">Toxic golden alga</name>
    <dbReference type="NCBI Taxonomy" id="97485"/>
    <lineage>
        <taxon>Eukaryota</taxon>
        <taxon>Haptista</taxon>
        <taxon>Haptophyta</taxon>
        <taxon>Prymnesiophyceae</taxon>
        <taxon>Prymnesiales</taxon>
        <taxon>Prymnesiaceae</taxon>
        <taxon>Prymnesium</taxon>
    </lineage>
</organism>
<dbReference type="PANTHER" id="PTHR23511:SF34">
    <property type="entry name" value="SYNAPTIC VESICLE GLYCOPROTEIN 2"/>
    <property type="match status" value="1"/>
</dbReference>
<evidence type="ECO:0000259" key="7">
    <source>
        <dbReference type="PROSITE" id="PS50850"/>
    </source>
</evidence>
<dbReference type="InterPro" id="IPR020846">
    <property type="entry name" value="MFS_dom"/>
</dbReference>
<dbReference type="SUPFAM" id="SSF103473">
    <property type="entry name" value="MFS general substrate transporter"/>
    <property type="match status" value="1"/>
</dbReference>
<dbReference type="PANTHER" id="PTHR23511">
    <property type="entry name" value="SYNAPTIC VESICLE GLYCOPROTEIN 2"/>
    <property type="match status" value="1"/>
</dbReference>
<proteinExistence type="predicted"/>
<evidence type="ECO:0000256" key="3">
    <source>
        <dbReference type="ARBA" id="ARBA00022692"/>
    </source>
</evidence>
<keyword evidence="3 6" id="KW-0812">Transmembrane</keyword>
<evidence type="ECO:0000256" key="5">
    <source>
        <dbReference type="ARBA" id="ARBA00023136"/>
    </source>
</evidence>
<dbReference type="GO" id="GO:0022857">
    <property type="term" value="F:transmembrane transporter activity"/>
    <property type="evidence" value="ECO:0007669"/>
    <property type="project" value="InterPro"/>
</dbReference>
<feature type="transmembrane region" description="Helical" evidence="6">
    <location>
        <begin position="378"/>
        <end position="400"/>
    </location>
</feature>
<sequence length="483" mass="49431">MDSPLLAAVDGTEGESRPSMTIEAALSSADRDGAFHRGVIAAACAAAACGGMAGGASPFLIHPVSAEVGLSAWRQASLASAQFLGMWLGSLGGGVASDALGPGRTMGGALLLLALGGALPALDGGAAPADAVWPLFCAARALVGAQMAVCFQAGNAYAAEACPTRLRTPYLALLHVAIAAGGLAAAALAAVTPAAAWRRLLLLTSAPALLAAAAVLPYVRAHESPRWLLVAGHEARCRQLLGRISGERARWADGGGGAVLVLEGRREGREAQLSARLRTLCHPSLWRTHAVGVAIAFALNFGSKGAEAWSAGFIERLGQPTLARFGAMASMLGKIVGDGVSMLPAVKELGRLKTLQLSFFACAALLVTFVHVRSPVVLVLTMFSIGLGTDIVWCNIYMLLAESYPTAIRSTAFGLVLGVGRSGGVISSALGGLLPDMASAFLLFAASFGCGGILINFLSEETAHLPLPDAFMSPRHACRVGFT</sequence>
<dbReference type="Pfam" id="PF07690">
    <property type="entry name" value="MFS_1"/>
    <property type="match status" value="1"/>
</dbReference>
<gene>
    <name evidence="8" type="ORF">AB1Y20_011299</name>
</gene>
<reference evidence="8 9" key="1">
    <citation type="journal article" date="2024" name="Science">
        <title>Giant polyketide synthase enzymes in the biosynthesis of giant marine polyether toxins.</title>
        <authorList>
            <person name="Fallon T.R."/>
            <person name="Shende V.V."/>
            <person name="Wierzbicki I.H."/>
            <person name="Pendleton A.L."/>
            <person name="Watervoot N.F."/>
            <person name="Auber R.P."/>
            <person name="Gonzalez D.J."/>
            <person name="Wisecaver J.H."/>
            <person name="Moore B.S."/>
        </authorList>
    </citation>
    <scope>NUCLEOTIDE SEQUENCE [LARGE SCALE GENOMIC DNA]</scope>
    <source>
        <strain evidence="8 9">12B1</strain>
    </source>
</reference>
<accession>A0AB34IQ57</accession>
<dbReference type="PROSITE" id="PS50850">
    <property type="entry name" value="MFS"/>
    <property type="match status" value="1"/>
</dbReference>
<feature type="transmembrane region" description="Helical" evidence="6">
    <location>
        <begin position="81"/>
        <end position="101"/>
    </location>
</feature>
<name>A0AB34IQ57_PRYPA</name>
<evidence type="ECO:0000313" key="8">
    <source>
        <dbReference type="EMBL" id="KAL1503243.1"/>
    </source>
</evidence>
<keyword evidence="4 6" id="KW-1133">Transmembrane helix</keyword>
<feature type="transmembrane region" description="Helical" evidence="6">
    <location>
        <begin position="170"/>
        <end position="194"/>
    </location>
</feature>
<feature type="transmembrane region" description="Helical" evidence="6">
    <location>
        <begin position="133"/>
        <end position="158"/>
    </location>
</feature>
<dbReference type="GO" id="GO:0016020">
    <property type="term" value="C:membrane"/>
    <property type="evidence" value="ECO:0007669"/>
    <property type="project" value="UniProtKB-SubCell"/>
</dbReference>
<evidence type="ECO:0000256" key="6">
    <source>
        <dbReference type="SAM" id="Phobius"/>
    </source>
</evidence>
<feature type="transmembrane region" description="Helical" evidence="6">
    <location>
        <begin position="440"/>
        <end position="458"/>
    </location>
</feature>
<dbReference type="Gene3D" id="1.20.1250.20">
    <property type="entry name" value="MFS general substrate transporter like domains"/>
    <property type="match status" value="1"/>
</dbReference>
<feature type="transmembrane region" description="Helical" evidence="6">
    <location>
        <begin position="412"/>
        <end position="434"/>
    </location>
</feature>